<protein>
    <recommendedName>
        <fullName evidence="5">Alpha-ketoglutarate-dependent dioxygenase AlkB-like domain-containing protein</fullName>
    </recommendedName>
</protein>
<dbReference type="OrthoDB" id="1916097at2759"/>
<evidence type="ECO:0000313" key="3">
    <source>
        <dbReference type="EMBL" id="EPS61205.1"/>
    </source>
</evidence>
<dbReference type="Proteomes" id="UP000015453">
    <property type="component" value="Unassembled WGS sequence"/>
</dbReference>
<evidence type="ECO:0008006" key="5">
    <source>
        <dbReference type="Google" id="ProtNLM"/>
    </source>
</evidence>
<dbReference type="SUPFAM" id="SSF51197">
    <property type="entry name" value="Clavaminate synthase-like"/>
    <property type="match status" value="1"/>
</dbReference>
<dbReference type="InterPro" id="IPR044842">
    <property type="entry name" value="ALKBH9B/ALKBH10B-like"/>
</dbReference>
<dbReference type="PANTHER" id="PTHR31447:SF0">
    <property type="entry name" value="HYDROXYPROLINE-RICH GLYCOPROTEIN FAMILY PROTEIN"/>
    <property type="match status" value="1"/>
</dbReference>
<dbReference type="EMBL" id="AUSU01007011">
    <property type="protein sequence ID" value="EPS61205.1"/>
    <property type="molecule type" value="Genomic_DNA"/>
</dbReference>
<dbReference type="GO" id="GO:0032451">
    <property type="term" value="F:demethylase activity"/>
    <property type="evidence" value="ECO:0007669"/>
    <property type="project" value="InterPro"/>
</dbReference>
<evidence type="ECO:0000256" key="2">
    <source>
        <dbReference type="SAM" id="MobiDB-lite"/>
    </source>
</evidence>
<dbReference type="InterPro" id="IPR037151">
    <property type="entry name" value="AlkB-like_sf"/>
</dbReference>
<dbReference type="AlphaFoldDB" id="S8C312"/>
<organism evidence="3 4">
    <name type="scientific">Genlisea aurea</name>
    <dbReference type="NCBI Taxonomy" id="192259"/>
    <lineage>
        <taxon>Eukaryota</taxon>
        <taxon>Viridiplantae</taxon>
        <taxon>Streptophyta</taxon>
        <taxon>Embryophyta</taxon>
        <taxon>Tracheophyta</taxon>
        <taxon>Spermatophyta</taxon>
        <taxon>Magnoliopsida</taxon>
        <taxon>eudicotyledons</taxon>
        <taxon>Gunneridae</taxon>
        <taxon>Pentapetalae</taxon>
        <taxon>asterids</taxon>
        <taxon>lamiids</taxon>
        <taxon>Lamiales</taxon>
        <taxon>Lentibulariaceae</taxon>
        <taxon>Genlisea</taxon>
    </lineage>
</organism>
<evidence type="ECO:0000313" key="4">
    <source>
        <dbReference type="Proteomes" id="UP000015453"/>
    </source>
</evidence>
<feature type="compositionally biased region" description="Acidic residues" evidence="2">
    <location>
        <begin position="22"/>
        <end position="32"/>
    </location>
</feature>
<reference evidence="3 4" key="1">
    <citation type="journal article" date="2013" name="BMC Genomics">
        <title>The miniature genome of a carnivorous plant Genlisea aurea contains a low number of genes and short non-coding sequences.</title>
        <authorList>
            <person name="Leushkin E.V."/>
            <person name="Sutormin R.A."/>
            <person name="Nabieva E.R."/>
            <person name="Penin A.A."/>
            <person name="Kondrashov A.S."/>
            <person name="Logacheva M.D."/>
        </authorList>
    </citation>
    <scope>NUCLEOTIDE SEQUENCE [LARGE SCALE GENOMIC DNA]</scope>
</reference>
<dbReference type="GO" id="GO:0006402">
    <property type="term" value="P:mRNA catabolic process"/>
    <property type="evidence" value="ECO:0007669"/>
    <property type="project" value="InterPro"/>
</dbReference>
<keyword evidence="4" id="KW-1185">Reference proteome</keyword>
<comment type="caution">
    <text evidence="3">The sequence shown here is derived from an EMBL/GenBank/DDBJ whole genome shotgun (WGS) entry which is preliminary data.</text>
</comment>
<dbReference type="PANTHER" id="PTHR31447">
    <property type="entry name" value="HYDROXYPROLINE-RICH GLYCOPROTEIN FAMILY PROTEIN-RELATED"/>
    <property type="match status" value="1"/>
</dbReference>
<comment type="similarity">
    <text evidence="1">Belongs to the alkB family.</text>
</comment>
<feature type="non-terminal residue" evidence="3">
    <location>
        <position position="275"/>
    </location>
</feature>
<evidence type="ECO:0000256" key="1">
    <source>
        <dbReference type="ARBA" id="ARBA00007879"/>
    </source>
</evidence>
<feature type="non-terminal residue" evidence="3">
    <location>
        <position position="1"/>
    </location>
</feature>
<sequence length="275" mass="30104">SDEEEREASCLAKRQEPQQEAASEEGDDDDGDAAYLNFSGTMNGDASGFASTENPPKTFVASEIHDGKSVNIAEGLKLYEDLCDDSEISKLITLVKDLRASGRKGELQGQAFVVSKRPMKGHGRVMIQLGTPPTFFPNHNLSFPPFPADIKTEPLPESLQDVTERLLAKEIISIKPDSCIVDIFDEGDHSQPHSWPHWLGRPVCVLFLTDCEMVFGKSLTVADHPGGDYRGALKLSLHPGDLLLVEGKSADFAKHAIPSVRKQRILVTLTKSLPK</sequence>
<name>S8C312_9LAMI</name>
<proteinExistence type="inferred from homology"/>
<accession>S8C312</accession>
<dbReference type="Gene3D" id="2.60.120.590">
    <property type="entry name" value="Alpha-ketoglutarate-dependent dioxygenase AlkB-like"/>
    <property type="match status" value="1"/>
</dbReference>
<gene>
    <name evidence="3" type="ORF">M569_13593</name>
</gene>
<feature type="region of interest" description="Disordered" evidence="2">
    <location>
        <begin position="1"/>
        <end position="39"/>
    </location>
</feature>
<dbReference type="GO" id="GO:0003729">
    <property type="term" value="F:mRNA binding"/>
    <property type="evidence" value="ECO:0007669"/>
    <property type="project" value="InterPro"/>
</dbReference>